<feature type="domain" description="Bacterial bifunctional deaminase-reductase C-terminal" evidence="1">
    <location>
        <begin position="2"/>
        <end position="60"/>
    </location>
</feature>
<gene>
    <name evidence="2" type="ORF">GCM10025868_06360</name>
</gene>
<dbReference type="EMBL" id="BSUZ01000001">
    <property type="protein sequence ID" value="GMA85386.1"/>
    <property type="molecule type" value="Genomic_DNA"/>
</dbReference>
<name>A0ABQ6JF27_9ACTN</name>
<evidence type="ECO:0000259" key="1">
    <source>
        <dbReference type="Pfam" id="PF01872"/>
    </source>
</evidence>
<dbReference type="InterPro" id="IPR002734">
    <property type="entry name" value="RibDG_C"/>
</dbReference>
<protein>
    <recommendedName>
        <fullName evidence="1">Bacterial bifunctional deaminase-reductase C-terminal domain-containing protein</fullName>
    </recommendedName>
</protein>
<keyword evidence="3" id="KW-1185">Reference proteome</keyword>
<dbReference type="SUPFAM" id="SSF53597">
    <property type="entry name" value="Dihydrofolate reductase-like"/>
    <property type="match status" value="1"/>
</dbReference>
<evidence type="ECO:0000313" key="2">
    <source>
        <dbReference type="EMBL" id="GMA85386.1"/>
    </source>
</evidence>
<reference evidence="3" key="1">
    <citation type="journal article" date="2019" name="Int. J. Syst. Evol. Microbiol.">
        <title>The Global Catalogue of Microorganisms (GCM) 10K type strain sequencing project: providing services to taxonomists for standard genome sequencing and annotation.</title>
        <authorList>
            <consortium name="The Broad Institute Genomics Platform"/>
            <consortium name="The Broad Institute Genome Sequencing Center for Infectious Disease"/>
            <person name="Wu L."/>
            <person name="Ma J."/>
        </authorList>
    </citation>
    <scope>NUCLEOTIDE SEQUENCE [LARGE SCALE GENOMIC DNA]</scope>
    <source>
        <strain evidence="3">NBRC 108730</strain>
    </source>
</reference>
<dbReference type="Gene3D" id="3.40.430.10">
    <property type="entry name" value="Dihydrofolate Reductase, subunit A"/>
    <property type="match status" value="1"/>
</dbReference>
<sequence length="76" mass="7840">MHGSVRLTQWLLAHDLLDEHHVLTMPVVVGGGGHRLHADDAPATAMRLVASRTTGSGVVVATYRPAGAATFGTVGA</sequence>
<proteinExistence type="predicted"/>
<dbReference type="Pfam" id="PF01872">
    <property type="entry name" value="RibD_C"/>
    <property type="match status" value="1"/>
</dbReference>
<evidence type="ECO:0000313" key="3">
    <source>
        <dbReference type="Proteomes" id="UP001157017"/>
    </source>
</evidence>
<comment type="caution">
    <text evidence="2">The sequence shown here is derived from an EMBL/GenBank/DDBJ whole genome shotgun (WGS) entry which is preliminary data.</text>
</comment>
<dbReference type="Proteomes" id="UP001157017">
    <property type="component" value="Unassembled WGS sequence"/>
</dbReference>
<dbReference type="InterPro" id="IPR024072">
    <property type="entry name" value="DHFR-like_dom_sf"/>
</dbReference>
<organism evidence="2 3">
    <name type="scientific">Angustibacter aerolatus</name>
    <dbReference type="NCBI Taxonomy" id="1162965"/>
    <lineage>
        <taxon>Bacteria</taxon>
        <taxon>Bacillati</taxon>
        <taxon>Actinomycetota</taxon>
        <taxon>Actinomycetes</taxon>
        <taxon>Kineosporiales</taxon>
        <taxon>Kineosporiaceae</taxon>
    </lineage>
</organism>
<accession>A0ABQ6JF27</accession>